<dbReference type="Gene3D" id="1.10.3480.10">
    <property type="entry name" value="TorD-like"/>
    <property type="match status" value="1"/>
</dbReference>
<name>A0ABM8Q3H2_9BACT</name>
<accession>A0ABM8Q3H2</accession>
<dbReference type="EMBL" id="CAJHOE010000001">
    <property type="protein sequence ID" value="CAD7287373.1"/>
    <property type="molecule type" value="Genomic_DNA"/>
</dbReference>
<reference evidence="1 2" key="1">
    <citation type="submission" date="2020-11" db="EMBL/GenBank/DDBJ databases">
        <authorList>
            <person name="Peeters C."/>
        </authorList>
    </citation>
    <scope>NUCLEOTIDE SEQUENCE [LARGE SCALE GENOMIC DNA]</scope>
    <source>
        <strain evidence="1 2">LMG 8286</strain>
    </source>
</reference>
<sequence>MRVGELYGVISLVLAKNFNSAPDITDAMKFRKSNSWLIQRDSEANVLGSRHFSKFLAGESVAIISDDFIHLGKFLRVSHYINGANEDLTKFYEACKFEPKFGEIDSLSNQLLLIASVLKKELDEQNGKFLIRFLTAYFLPYATIAAKDISQNAQSEFYKALGYFLDDFCVALCEMFGIKQK</sequence>
<evidence type="ECO:0000313" key="1">
    <source>
        <dbReference type="EMBL" id="CAD7287373.1"/>
    </source>
</evidence>
<dbReference type="Proteomes" id="UP000789359">
    <property type="component" value="Unassembled WGS sequence"/>
</dbReference>
<dbReference type="SUPFAM" id="SSF89155">
    <property type="entry name" value="TorD-like"/>
    <property type="match status" value="1"/>
</dbReference>
<gene>
    <name evidence="1" type="ORF">LMG8286_00957</name>
</gene>
<dbReference type="RefSeq" id="WP_230056699.1">
    <property type="nucleotide sequence ID" value="NZ_CAJHOE010000001.1"/>
</dbReference>
<evidence type="ECO:0000313" key="2">
    <source>
        <dbReference type="Proteomes" id="UP000789359"/>
    </source>
</evidence>
<organism evidence="1 2">
    <name type="scientific">Campylobacter suis</name>
    <dbReference type="NCBI Taxonomy" id="2790657"/>
    <lineage>
        <taxon>Bacteria</taxon>
        <taxon>Pseudomonadati</taxon>
        <taxon>Campylobacterota</taxon>
        <taxon>Epsilonproteobacteria</taxon>
        <taxon>Campylobacterales</taxon>
        <taxon>Campylobacteraceae</taxon>
        <taxon>Campylobacter</taxon>
    </lineage>
</organism>
<keyword evidence="2" id="KW-1185">Reference proteome</keyword>
<comment type="caution">
    <text evidence="1">The sequence shown here is derived from an EMBL/GenBank/DDBJ whole genome shotgun (WGS) entry which is preliminary data.</text>
</comment>
<dbReference type="InterPro" id="IPR036411">
    <property type="entry name" value="TorD-like_sf"/>
</dbReference>
<proteinExistence type="predicted"/>
<protein>
    <submittedName>
        <fullName evidence="1">Uncharacterized protein</fullName>
    </submittedName>
</protein>